<evidence type="ECO:0000256" key="2">
    <source>
        <dbReference type="ARBA" id="ARBA00023043"/>
    </source>
</evidence>
<name>A0ABR4H5K3_9EURO</name>
<dbReference type="SUPFAM" id="SSF48403">
    <property type="entry name" value="Ankyrin repeat"/>
    <property type="match status" value="1"/>
</dbReference>
<feature type="region of interest" description="Disordered" evidence="4">
    <location>
        <begin position="133"/>
        <end position="156"/>
    </location>
</feature>
<dbReference type="SMART" id="SM00248">
    <property type="entry name" value="ANK"/>
    <property type="match status" value="6"/>
</dbReference>
<dbReference type="EMBL" id="JBFXLT010000069">
    <property type="protein sequence ID" value="KAL2810615.1"/>
    <property type="molecule type" value="Genomic_DNA"/>
</dbReference>
<sequence length="529" mass="58800">MAARWTNENQYESDPPPQYRPPSPAPSYRTLDIRIRESLSKPRVGLTGRILNAIVPRTRGRDARIPAAIVQTAPHTAIDSQPPAPRDAGANAIDTKGVNLEAPAARSANAEVSKPVAADTKGIAREAAYSKATNLNPPIPKRTEGSRPADTKQTKTKGAKTLVVYTKSEIKAFEKVGAEARRAIEKNDEKLFSALLEEKYNWNTPLQDGSRLLHIAAELGRTPILMALLEHKVDVVVEDAKGYTPLHTAIRNGRTTVVQILVVAEGDWWDWWDWWNWWGRPWSSLELAAERGDEDMVKALLHFIVPRYKNDRVGTLCRSGLQVVRALRCAAYKGHQNLATILYNHTSQMTDPVVRDHYFCIIYSAICKGWSEILEQILSRFSRDGSIHEVANHAAFLVAAATKGNTDIIKQLLRAGIPVNCNNGSAGRGQYPLHQAAALSRVEAVKLLLDWGADPNLINDKGENAMNAALGCNAPLEILRMLLESGVDIHVVDQYGRSPYQDALTDRWGRNGELLKLINEYSRHDKYKK</sequence>
<dbReference type="PANTHER" id="PTHR24198:SF165">
    <property type="entry name" value="ANKYRIN REPEAT-CONTAINING PROTEIN-RELATED"/>
    <property type="match status" value="1"/>
</dbReference>
<feature type="compositionally biased region" description="Polar residues" evidence="4">
    <location>
        <begin position="1"/>
        <end position="12"/>
    </location>
</feature>
<dbReference type="PRINTS" id="PR01415">
    <property type="entry name" value="ANKYRIN"/>
</dbReference>
<evidence type="ECO:0000256" key="3">
    <source>
        <dbReference type="PROSITE-ProRule" id="PRU00023"/>
    </source>
</evidence>
<keyword evidence="6" id="KW-1185">Reference proteome</keyword>
<protein>
    <submittedName>
        <fullName evidence="5">Ankyrin repeat-containing domain protein</fullName>
    </submittedName>
</protein>
<dbReference type="Pfam" id="PF12796">
    <property type="entry name" value="Ank_2"/>
    <property type="match status" value="2"/>
</dbReference>
<evidence type="ECO:0000313" key="6">
    <source>
        <dbReference type="Proteomes" id="UP001610334"/>
    </source>
</evidence>
<proteinExistence type="predicted"/>
<feature type="region of interest" description="Disordered" evidence="4">
    <location>
        <begin position="1"/>
        <end position="28"/>
    </location>
</feature>
<comment type="caution">
    <text evidence="5">The sequence shown here is derived from an EMBL/GenBank/DDBJ whole genome shotgun (WGS) entry which is preliminary data.</text>
</comment>
<dbReference type="InterPro" id="IPR036770">
    <property type="entry name" value="Ankyrin_rpt-contain_sf"/>
</dbReference>
<feature type="compositionally biased region" description="Pro residues" evidence="4">
    <location>
        <begin position="14"/>
        <end position="25"/>
    </location>
</feature>
<evidence type="ECO:0000313" key="5">
    <source>
        <dbReference type="EMBL" id="KAL2810615.1"/>
    </source>
</evidence>
<evidence type="ECO:0000256" key="1">
    <source>
        <dbReference type="ARBA" id="ARBA00022737"/>
    </source>
</evidence>
<gene>
    <name evidence="5" type="ORF">BJX63DRAFT_434131</name>
</gene>
<dbReference type="PANTHER" id="PTHR24198">
    <property type="entry name" value="ANKYRIN REPEAT AND PROTEIN KINASE DOMAIN-CONTAINING PROTEIN"/>
    <property type="match status" value="1"/>
</dbReference>
<dbReference type="Gene3D" id="1.25.40.20">
    <property type="entry name" value="Ankyrin repeat-containing domain"/>
    <property type="match status" value="2"/>
</dbReference>
<keyword evidence="2 3" id="KW-0040">ANK repeat</keyword>
<evidence type="ECO:0000256" key="4">
    <source>
        <dbReference type="SAM" id="MobiDB-lite"/>
    </source>
</evidence>
<reference evidence="5 6" key="1">
    <citation type="submission" date="2024-07" db="EMBL/GenBank/DDBJ databases">
        <title>Section-level genome sequencing and comparative genomics of Aspergillus sections Usti and Cavernicolus.</title>
        <authorList>
            <consortium name="Lawrence Berkeley National Laboratory"/>
            <person name="Nybo J.L."/>
            <person name="Vesth T.C."/>
            <person name="Theobald S."/>
            <person name="Frisvad J.C."/>
            <person name="Larsen T.O."/>
            <person name="Kjaerboelling I."/>
            <person name="Rothschild-Mancinelli K."/>
            <person name="Lyhne E.K."/>
            <person name="Kogle M.E."/>
            <person name="Barry K."/>
            <person name="Clum A."/>
            <person name="Na H."/>
            <person name="Ledsgaard L."/>
            <person name="Lin J."/>
            <person name="Lipzen A."/>
            <person name="Kuo A."/>
            <person name="Riley R."/>
            <person name="Mondo S."/>
            <person name="Labutti K."/>
            <person name="Haridas S."/>
            <person name="Pangalinan J."/>
            <person name="Salamov A.A."/>
            <person name="Simmons B.A."/>
            <person name="Magnuson J.K."/>
            <person name="Chen J."/>
            <person name="Drula E."/>
            <person name="Henrissat B."/>
            <person name="Wiebenga A."/>
            <person name="Lubbers R.J."/>
            <person name="Gomes A.C."/>
            <person name="Makela M.R."/>
            <person name="Stajich J."/>
            <person name="Grigoriev I.V."/>
            <person name="Mortensen U.H."/>
            <person name="De Vries R.P."/>
            <person name="Baker S.E."/>
            <person name="Andersen M.R."/>
        </authorList>
    </citation>
    <scope>NUCLEOTIDE SEQUENCE [LARGE SCALE GENOMIC DNA]</scope>
    <source>
        <strain evidence="5 6">CBS 588.65</strain>
    </source>
</reference>
<dbReference type="Proteomes" id="UP001610334">
    <property type="component" value="Unassembled WGS sequence"/>
</dbReference>
<feature type="repeat" description="ANK" evidence="3">
    <location>
        <begin position="241"/>
        <end position="262"/>
    </location>
</feature>
<keyword evidence="1" id="KW-0677">Repeat</keyword>
<accession>A0ABR4H5K3</accession>
<dbReference type="InterPro" id="IPR002110">
    <property type="entry name" value="Ankyrin_rpt"/>
</dbReference>
<organism evidence="5 6">
    <name type="scientific">Aspergillus granulosus</name>
    <dbReference type="NCBI Taxonomy" id="176169"/>
    <lineage>
        <taxon>Eukaryota</taxon>
        <taxon>Fungi</taxon>
        <taxon>Dikarya</taxon>
        <taxon>Ascomycota</taxon>
        <taxon>Pezizomycotina</taxon>
        <taxon>Eurotiomycetes</taxon>
        <taxon>Eurotiomycetidae</taxon>
        <taxon>Eurotiales</taxon>
        <taxon>Aspergillaceae</taxon>
        <taxon>Aspergillus</taxon>
        <taxon>Aspergillus subgen. Nidulantes</taxon>
    </lineage>
</organism>
<feature type="compositionally biased region" description="Basic and acidic residues" evidence="4">
    <location>
        <begin position="141"/>
        <end position="153"/>
    </location>
</feature>
<feature type="repeat" description="ANK" evidence="3">
    <location>
        <begin position="208"/>
        <end position="240"/>
    </location>
</feature>
<dbReference type="PROSITE" id="PS50088">
    <property type="entry name" value="ANK_REPEAT"/>
    <property type="match status" value="3"/>
</dbReference>
<feature type="repeat" description="ANK" evidence="3">
    <location>
        <begin position="428"/>
        <end position="460"/>
    </location>
</feature>
<dbReference type="PROSITE" id="PS50297">
    <property type="entry name" value="ANK_REP_REGION"/>
    <property type="match status" value="3"/>
</dbReference>